<dbReference type="EMBL" id="MDHH01000001">
    <property type="protein sequence ID" value="OUE05039.1"/>
    <property type="molecule type" value="Genomic_DNA"/>
</dbReference>
<comment type="caution">
    <text evidence="3">The sequence shown here is derived from an EMBL/GenBank/DDBJ whole genome shotgun (WGS) entry which is preliminary data.</text>
</comment>
<dbReference type="InterPro" id="IPR003959">
    <property type="entry name" value="ATPase_AAA_core"/>
</dbReference>
<evidence type="ECO:0000256" key="1">
    <source>
        <dbReference type="SAM" id="Coils"/>
    </source>
</evidence>
<sequence length="909" mass="101120">MTSGQHSGAKWWKVDFHAHSPASFDYGGLEGSQTIEPKPSYEDWLLAYMMAEIDCIIITDHNSHAGIDAARDALNALRADNPDHFREIVILPGVEITTAGGYHLLGAFEVNTPSDLINGILHKCEYSGSRGGSDATTTASFREVVDFINDASGLPIPAHADGTAGLYAVDPRDLTGIVETQAIVAAEHINIDATATTSRGWIPVLGSDAHHLNSANTASIPDPKYPGSHFTWVKMGQPTLAGIRVALSDGTSSIKRSNEFGDDPNVFGHSTIESIHIESQGETFNYSLSPWLNTIIGGRGTGKSTVIEYARLALQRFSELPKRVQSDLEWFSPYTNHRESRAWDSSTKVEVTFRRLGETFRVSWRGEMPLRSEIDVLVDGEWVLQTGDVRERFPVLINSQKQIYEMASDPQSLLGLIDQQPDIDMATWQQNHDAVVLEYKTQRAEIEEVENRISEEDRLRGNLSDADSLIAKFATLRDSPEVRELDGLRVVLRATDKAEIAATRLEGTLEEAISLYRRDALPPVYAGEWDVELERLAAVRRAESLIDESLDILQTSRAKLDEEATPRDPRALRLEELEEHLKPILDATAEPVESVGPHSLDPYGAAIHRREGIRDDLLRIESDKIRLPTLKRTADATLGRVRASRETLTRRRVAAANTMISSDFKLKIFPQANQTSIENDLRHLTQRPNAFDSIFGPEGLATLLMNPYSPRYVESVDRLKEALKDLHANGRGGKIWDTYTGASLDLRFVQQLQSIDHREFSTAVDVWFPEDRLQVLYKQDGEANLKPLDEGSPGQKTAALLALILQLGTEPLIMDQPEDDLDNRLIYDLIVTTLKRVKTRRQVIVVTHNANVVVNADAEQVAVLEHGKVPRLVQCGAIQDETIRAAICSIMEGGETAFAVRYKRLMPHA</sequence>
<evidence type="ECO:0000313" key="3">
    <source>
        <dbReference type="EMBL" id="OUE05039.1"/>
    </source>
</evidence>
<keyword evidence="4" id="KW-1185">Reference proteome</keyword>
<dbReference type="PANTHER" id="PTHR42924:SF3">
    <property type="entry name" value="POLYMERASE_HISTIDINOL PHOSPHATASE N-TERMINAL DOMAIN-CONTAINING PROTEIN"/>
    <property type="match status" value="1"/>
</dbReference>
<dbReference type="GO" id="GO:0035312">
    <property type="term" value="F:5'-3' DNA exonuclease activity"/>
    <property type="evidence" value="ECO:0007669"/>
    <property type="project" value="TreeGrafter"/>
</dbReference>
<dbReference type="NCBIfam" id="NF045780">
    <property type="entry name" value="TrlF_fam_ATP"/>
    <property type="match status" value="1"/>
</dbReference>
<dbReference type="InterPro" id="IPR016195">
    <property type="entry name" value="Pol/histidinol_Pase-like"/>
</dbReference>
<dbReference type="InterPro" id="IPR027417">
    <property type="entry name" value="P-loop_NTPase"/>
</dbReference>
<dbReference type="Gene3D" id="3.40.50.300">
    <property type="entry name" value="P-loop containing nucleotide triphosphate hydrolases"/>
    <property type="match status" value="2"/>
</dbReference>
<keyword evidence="1" id="KW-0175">Coiled coil</keyword>
<name>A0A251XPA9_CLAMM</name>
<dbReference type="Pfam" id="PF13304">
    <property type="entry name" value="AAA_21"/>
    <property type="match status" value="1"/>
</dbReference>
<dbReference type="GO" id="GO:0004534">
    <property type="term" value="F:5'-3' RNA exonuclease activity"/>
    <property type="evidence" value="ECO:0007669"/>
    <property type="project" value="TreeGrafter"/>
</dbReference>
<dbReference type="AlphaFoldDB" id="A0A251XPA9"/>
<accession>A0A251XPA9</accession>
<dbReference type="RefSeq" id="WP_153259579.1">
    <property type="nucleotide sequence ID" value="NZ_CP047051.1"/>
</dbReference>
<gene>
    <name evidence="3" type="ORF">CMMCAS07_08820</name>
</gene>
<organism evidence="3 4">
    <name type="scientific">Clavibacter michiganensis subsp. michiganensis</name>
    <dbReference type="NCBI Taxonomy" id="33013"/>
    <lineage>
        <taxon>Bacteria</taxon>
        <taxon>Bacillati</taxon>
        <taxon>Actinomycetota</taxon>
        <taxon>Actinomycetes</taxon>
        <taxon>Micrococcales</taxon>
        <taxon>Microbacteriaceae</taxon>
        <taxon>Clavibacter</taxon>
    </lineage>
</organism>
<reference evidence="3 4" key="1">
    <citation type="submission" date="2016-08" db="EMBL/GenBank/DDBJ databases">
        <title>Genome sequence of Clavibacter michiganensis subsp. michiganensis strain CASJ007.</title>
        <authorList>
            <person name="Thapa S.P."/>
            <person name="Coaker G."/>
        </authorList>
    </citation>
    <scope>NUCLEOTIDE SEQUENCE [LARGE SCALE GENOMIC DNA]</scope>
    <source>
        <strain evidence="3">CASJ007</strain>
    </source>
</reference>
<feature type="domain" description="ATPase AAA-type core" evidence="2">
    <location>
        <begin position="730"/>
        <end position="853"/>
    </location>
</feature>
<dbReference type="InterPro" id="IPR054787">
    <property type="entry name" value="TrlF_ATPase"/>
</dbReference>
<dbReference type="InterPro" id="IPR052018">
    <property type="entry name" value="PHP_domain"/>
</dbReference>
<evidence type="ECO:0000259" key="2">
    <source>
        <dbReference type="Pfam" id="PF13304"/>
    </source>
</evidence>
<dbReference type="PANTHER" id="PTHR42924">
    <property type="entry name" value="EXONUCLEASE"/>
    <property type="match status" value="1"/>
</dbReference>
<proteinExistence type="predicted"/>
<dbReference type="SUPFAM" id="SSF89550">
    <property type="entry name" value="PHP domain-like"/>
    <property type="match status" value="1"/>
</dbReference>
<dbReference type="SUPFAM" id="SSF52540">
    <property type="entry name" value="P-loop containing nucleoside triphosphate hydrolases"/>
    <property type="match status" value="1"/>
</dbReference>
<dbReference type="CDD" id="cd00267">
    <property type="entry name" value="ABC_ATPase"/>
    <property type="match status" value="1"/>
</dbReference>
<feature type="coiled-coil region" evidence="1">
    <location>
        <begin position="432"/>
        <end position="466"/>
    </location>
</feature>
<protein>
    <recommendedName>
        <fullName evidence="2">ATPase AAA-type core domain-containing protein</fullName>
    </recommendedName>
</protein>
<dbReference type="Proteomes" id="UP000195062">
    <property type="component" value="Unassembled WGS sequence"/>
</dbReference>
<dbReference type="GO" id="GO:0016887">
    <property type="term" value="F:ATP hydrolysis activity"/>
    <property type="evidence" value="ECO:0007669"/>
    <property type="project" value="InterPro"/>
</dbReference>
<evidence type="ECO:0000313" key="4">
    <source>
        <dbReference type="Proteomes" id="UP000195062"/>
    </source>
</evidence>
<dbReference type="GO" id="GO:0005524">
    <property type="term" value="F:ATP binding"/>
    <property type="evidence" value="ECO:0007669"/>
    <property type="project" value="InterPro"/>
</dbReference>
<dbReference type="Gene3D" id="3.20.20.140">
    <property type="entry name" value="Metal-dependent hydrolases"/>
    <property type="match status" value="1"/>
</dbReference>